<comment type="caution">
    <text evidence="1">The sequence shown here is derived from an EMBL/GenBank/DDBJ whole genome shotgun (WGS) entry which is preliminary data.</text>
</comment>
<gene>
    <name evidence="1" type="ORF">HNQ94_002361</name>
</gene>
<organism evidence="1 2">
    <name type="scientific">Salirhabdus euzebyi</name>
    <dbReference type="NCBI Taxonomy" id="394506"/>
    <lineage>
        <taxon>Bacteria</taxon>
        <taxon>Bacillati</taxon>
        <taxon>Bacillota</taxon>
        <taxon>Bacilli</taxon>
        <taxon>Bacillales</taxon>
        <taxon>Bacillaceae</taxon>
        <taxon>Salirhabdus</taxon>
    </lineage>
</organism>
<evidence type="ECO:0000313" key="1">
    <source>
        <dbReference type="EMBL" id="MBB6453910.1"/>
    </source>
</evidence>
<reference evidence="1 2" key="1">
    <citation type="submission" date="2020-08" db="EMBL/GenBank/DDBJ databases">
        <title>Genomic Encyclopedia of Type Strains, Phase IV (KMG-IV): sequencing the most valuable type-strain genomes for metagenomic binning, comparative biology and taxonomic classification.</title>
        <authorList>
            <person name="Goeker M."/>
        </authorList>
    </citation>
    <scope>NUCLEOTIDE SEQUENCE [LARGE SCALE GENOMIC DNA]</scope>
    <source>
        <strain evidence="1 2">DSM 19612</strain>
    </source>
</reference>
<dbReference type="SUPFAM" id="SSF50814">
    <property type="entry name" value="Lipocalins"/>
    <property type="match status" value="1"/>
</dbReference>
<protein>
    <submittedName>
        <fullName evidence="1">Uncharacterized beta-barrel protein YwiB (DUF1934 family)</fullName>
    </submittedName>
</protein>
<dbReference type="Gene3D" id="2.40.128.20">
    <property type="match status" value="1"/>
</dbReference>
<keyword evidence="2" id="KW-1185">Reference proteome</keyword>
<evidence type="ECO:0000313" key="2">
    <source>
        <dbReference type="Proteomes" id="UP000581688"/>
    </source>
</evidence>
<dbReference type="RefSeq" id="WP_174496553.1">
    <property type="nucleotide sequence ID" value="NZ_CADDWK010000008.1"/>
</dbReference>
<dbReference type="InterPro" id="IPR012674">
    <property type="entry name" value="Calycin"/>
</dbReference>
<dbReference type="Proteomes" id="UP000581688">
    <property type="component" value="Unassembled WGS sequence"/>
</dbReference>
<dbReference type="AlphaFoldDB" id="A0A841Q668"/>
<sequence length="146" mass="17119">MAANPMNVKVTLKTVISDENNREHIDVSAEGKYYEKDETYVLLFNEKDPDGNNVRNMITISEDKVVVKRTGHVKMNQIFREGQRTESTYYHPFGTMRMETETKQIDFNRENNGRQGSLDITYLLRLNEQEPQNHQLSLTYKREATK</sequence>
<name>A0A841Q668_9BACI</name>
<dbReference type="Pfam" id="PF09148">
    <property type="entry name" value="DUF1934"/>
    <property type="match status" value="1"/>
</dbReference>
<proteinExistence type="predicted"/>
<dbReference type="InterPro" id="IPR015231">
    <property type="entry name" value="DUF1934"/>
</dbReference>
<dbReference type="EMBL" id="JACHGH010000006">
    <property type="protein sequence ID" value="MBB6453910.1"/>
    <property type="molecule type" value="Genomic_DNA"/>
</dbReference>
<accession>A0A841Q668</accession>